<keyword evidence="2" id="KW-1185">Reference proteome</keyword>
<reference evidence="1 2" key="1">
    <citation type="submission" date="2018-08" db="EMBL/GenBank/DDBJ databases">
        <title>Genome and evolution of the arbuscular mycorrhizal fungus Diversispora epigaea (formerly Glomus versiforme) and its bacterial endosymbionts.</title>
        <authorList>
            <person name="Sun X."/>
            <person name="Fei Z."/>
            <person name="Harrison M."/>
        </authorList>
    </citation>
    <scope>NUCLEOTIDE SEQUENCE [LARGE SCALE GENOMIC DNA]</scope>
    <source>
        <strain evidence="1 2">IT104</strain>
    </source>
</reference>
<protein>
    <submittedName>
        <fullName evidence="1">Uncharacterized protein</fullName>
    </submittedName>
</protein>
<dbReference type="EMBL" id="PQFF01000041">
    <property type="protein sequence ID" value="RHZ86842.1"/>
    <property type="molecule type" value="Genomic_DNA"/>
</dbReference>
<dbReference type="OrthoDB" id="2464053at2759"/>
<dbReference type="Proteomes" id="UP000266861">
    <property type="component" value="Unassembled WGS sequence"/>
</dbReference>
<gene>
    <name evidence="1" type="ORF">Glove_43g72</name>
</gene>
<organism evidence="1 2">
    <name type="scientific">Diversispora epigaea</name>
    <dbReference type="NCBI Taxonomy" id="1348612"/>
    <lineage>
        <taxon>Eukaryota</taxon>
        <taxon>Fungi</taxon>
        <taxon>Fungi incertae sedis</taxon>
        <taxon>Mucoromycota</taxon>
        <taxon>Glomeromycotina</taxon>
        <taxon>Glomeromycetes</taxon>
        <taxon>Diversisporales</taxon>
        <taxon>Diversisporaceae</taxon>
        <taxon>Diversispora</taxon>
    </lineage>
</organism>
<comment type="caution">
    <text evidence="1">The sequence shown here is derived from an EMBL/GenBank/DDBJ whole genome shotgun (WGS) entry which is preliminary data.</text>
</comment>
<name>A0A397JHY1_9GLOM</name>
<proteinExistence type="predicted"/>
<sequence>MPASRTYIGDITKRRVTRAMEFNIYIYLPDVGPFSPAAVRPLPDQRRARNPRKAVQKPDLNSRIKSVYVPYNIRLPSSLYDGRPSLLRH</sequence>
<evidence type="ECO:0000313" key="1">
    <source>
        <dbReference type="EMBL" id="RHZ86842.1"/>
    </source>
</evidence>
<evidence type="ECO:0000313" key="2">
    <source>
        <dbReference type="Proteomes" id="UP000266861"/>
    </source>
</evidence>
<accession>A0A397JHY1</accession>
<dbReference type="AlphaFoldDB" id="A0A397JHY1"/>